<reference evidence="1" key="1">
    <citation type="submission" date="2022-06" db="EMBL/GenBank/DDBJ databases">
        <title>Aquibacillus sp. a new bacterium isolated from soil saline samples.</title>
        <authorList>
            <person name="Galisteo C."/>
            <person name="De La Haba R."/>
            <person name="Sanchez-Porro C."/>
            <person name="Ventosa A."/>
        </authorList>
    </citation>
    <scope>NUCLEOTIDE SEQUENCE</scope>
    <source>
        <strain evidence="1">3ASR75-54</strain>
    </source>
</reference>
<dbReference type="PANTHER" id="PTHR37953:SF1">
    <property type="entry name" value="UPF0127 PROTEIN MJ1496"/>
    <property type="match status" value="1"/>
</dbReference>
<name>A0A9X4AEI7_9BACI</name>
<organism evidence="1 2">
    <name type="scientific">Aquibacillus salsiterrae</name>
    <dbReference type="NCBI Taxonomy" id="2950439"/>
    <lineage>
        <taxon>Bacteria</taxon>
        <taxon>Bacillati</taxon>
        <taxon>Bacillota</taxon>
        <taxon>Bacilli</taxon>
        <taxon>Bacillales</taxon>
        <taxon>Bacillaceae</taxon>
        <taxon>Aquibacillus</taxon>
    </lineage>
</organism>
<dbReference type="PANTHER" id="PTHR37953">
    <property type="entry name" value="UPF0127 PROTEIN MJ1496"/>
    <property type="match status" value="1"/>
</dbReference>
<protein>
    <submittedName>
        <fullName evidence="1">DUF192 domain-containing protein</fullName>
    </submittedName>
</protein>
<dbReference type="AlphaFoldDB" id="A0A9X4AEI7"/>
<evidence type="ECO:0000313" key="2">
    <source>
        <dbReference type="Proteomes" id="UP001145069"/>
    </source>
</evidence>
<dbReference type="Gene3D" id="2.60.120.1140">
    <property type="entry name" value="Protein of unknown function DUF192"/>
    <property type="match status" value="1"/>
</dbReference>
<keyword evidence="2" id="KW-1185">Reference proteome</keyword>
<dbReference type="Pfam" id="PF02643">
    <property type="entry name" value="DUF192"/>
    <property type="match status" value="1"/>
</dbReference>
<dbReference type="RefSeq" id="WP_272445978.1">
    <property type="nucleotide sequence ID" value="NZ_JAMQKC010000005.1"/>
</dbReference>
<accession>A0A9X4AEI7</accession>
<evidence type="ECO:0000313" key="1">
    <source>
        <dbReference type="EMBL" id="MDC3416947.1"/>
    </source>
</evidence>
<gene>
    <name evidence="1" type="ORF">NC799_08430</name>
</gene>
<dbReference type="EMBL" id="JAMQKC010000005">
    <property type="protein sequence ID" value="MDC3416947.1"/>
    <property type="molecule type" value="Genomic_DNA"/>
</dbReference>
<sequence length="114" mass="12620">MLELVNLSNGKIIASDVRVADSFFQRLKGLMFTKTFDSGSGLHIIPCRSVHTFFMNYAIDILYVNERLEVVAIDEAIKPNKVGKAYQAVHSVIELPAGVTKQTETTVGNTITFN</sequence>
<dbReference type="Proteomes" id="UP001145069">
    <property type="component" value="Unassembled WGS sequence"/>
</dbReference>
<dbReference type="InterPro" id="IPR038695">
    <property type="entry name" value="Saro_0823-like_sf"/>
</dbReference>
<comment type="caution">
    <text evidence="1">The sequence shown here is derived from an EMBL/GenBank/DDBJ whole genome shotgun (WGS) entry which is preliminary data.</text>
</comment>
<proteinExistence type="predicted"/>
<dbReference type="InterPro" id="IPR003795">
    <property type="entry name" value="DUF192"/>
</dbReference>